<accession>A0ACB0LI96</accession>
<evidence type="ECO:0000313" key="2">
    <source>
        <dbReference type="Proteomes" id="UP001177021"/>
    </source>
</evidence>
<evidence type="ECO:0000313" key="1">
    <source>
        <dbReference type="EMBL" id="CAJ2669180.1"/>
    </source>
</evidence>
<dbReference type="Proteomes" id="UP001177021">
    <property type="component" value="Unassembled WGS sequence"/>
</dbReference>
<proteinExistence type="predicted"/>
<name>A0ACB0LI96_TRIPR</name>
<reference evidence="1" key="1">
    <citation type="submission" date="2023-10" db="EMBL/GenBank/DDBJ databases">
        <authorList>
            <person name="Rodriguez Cubillos JULIANA M."/>
            <person name="De Vega J."/>
        </authorList>
    </citation>
    <scope>NUCLEOTIDE SEQUENCE</scope>
</reference>
<gene>
    <name evidence="1" type="ORF">MILVUS5_LOCUS33436</name>
</gene>
<comment type="caution">
    <text evidence="1">The sequence shown here is derived from an EMBL/GenBank/DDBJ whole genome shotgun (WGS) entry which is preliminary data.</text>
</comment>
<dbReference type="EMBL" id="CASHSV030000615">
    <property type="protein sequence ID" value="CAJ2669180.1"/>
    <property type="molecule type" value="Genomic_DNA"/>
</dbReference>
<protein>
    <submittedName>
        <fullName evidence="1">Uncharacterized protein</fullName>
    </submittedName>
</protein>
<sequence length="93" mass="10778">MYYLSVLVLFLATITLTLARNHNNQIHEENARSNIVLISYQQPNPQKQVTLHYGPSNGPNQQRRRLRRSRPHMYVPAIPSRFPRPPSRPPPLG</sequence>
<organism evidence="1 2">
    <name type="scientific">Trifolium pratense</name>
    <name type="common">Red clover</name>
    <dbReference type="NCBI Taxonomy" id="57577"/>
    <lineage>
        <taxon>Eukaryota</taxon>
        <taxon>Viridiplantae</taxon>
        <taxon>Streptophyta</taxon>
        <taxon>Embryophyta</taxon>
        <taxon>Tracheophyta</taxon>
        <taxon>Spermatophyta</taxon>
        <taxon>Magnoliopsida</taxon>
        <taxon>eudicotyledons</taxon>
        <taxon>Gunneridae</taxon>
        <taxon>Pentapetalae</taxon>
        <taxon>rosids</taxon>
        <taxon>fabids</taxon>
        <taxon>Fabales</taxon>
        <taxon>Fabaceae</taxon>
        <taxon>Papilionoideae</taxon>
        <taxon>50 kb inversion clade</taxon>
        <taxon>NPAAA clade</taxon>
        <taxon>Hologalegina</taxon>
        <taxon>IRL clade</taxon>
        <taxon>Trifolieae</taxon>
        <taxon>Trifolium</taxon>
    </lineage>
</organism>
<keyword evidence="2" id="KW-1185">Reference proteome</keyword>